<evidence type="ECO:0000256" key="2">
    <source>
        <dbReference type="ARBA" id="ARBA00022723"/>
    </source>
</evidence>
<dbReference type="FunFam" id="3.30.160.60:FF:000087">
    <property type="entry name" value="Zinc finger protein 354B"/>
    <property type="match status" value="1"/>
</dbReference>
<evidence type="ECO:0000256" key="6">
    <source>
        <dbReference type="ARBA" id="ARBA00023015"/>
    </source>
</evidence>
<evidence type="ECO:0000256" key="10">
    <source>
        <dbReference type="PROSITE-ProRule" id="PRU00042"/>
    </source>
</evidence>
<feature type="compositionally biased region" description="Polar residues" evidence="11">
    <location>
        <begin position="573"/>
        <end position="595"/>
    </location>
</feature>
<sequence length="1271" mass="142520">MKSNTNTLKIILPPNKINANHQESSEEEESYENDEYDDEEGENELIPCTCGIFLAQQCRGKSKDPSGEPVVQHCYEKVMEPEGMVGIRLCSNKCVEMITGYLANSNEIICALAGRDVNGEKAHLYVKNHDDKWHDSNLSSGKFYCKNEPTSFPEMCHPPLVCPLCSSAGGFPSPGALWLGLIGVANRLLSCPVCHELLLGLDKLTIHLVSHVPDLNLLASAIGSFVTSNQKFAHEFGKTDIRGARRLPENLSENTSQTVFSSSEGNNISYDRTPIFYKRVENSELKSTATVCGPKSSEQKQLPIHKEQYYHYSPDQGIQNKPDCFRNINPGSHHRNMRESCTQTSQDLDIAKNSFEDFNKKVKAASPRSDDKFLSRSQMKPCNNKLLPQTTGQNSGLNALITLTGKESIAIAHNQFTSSETNSTSKALHRSNTVLSPDKLYRPQEAKGTLGKENALVVEHFEDNERSTNVLEDKIAKCDGRTTLYQCIECNAVFDDHRCLFLHCMAFHQNSDPLQSLICQTTLPESEMNFPCQLCNRKLVSKGELLVHMRFAHSVAPQISAEDEYEKLKEDSAANSTDDLSKALDTSSSQADITQNTSPLNIKINIHGGIEEKTPETLQGKEITDYLAERQNSLKDNPTEIEAENSQDTSKDDYSNGSPPQQCQVDEETKQSCKICEAQFSSVIELIAHRPAHSEEDGCICVVCGKSFKKEQHLQQHLRTHEGKQWECDVCSKLFTTKYFLKKHKRLHTGEMPYSCETCGKTFTFQQSYHKHLLYHSDEKPHACAECGKRFKELSTLHNHERIHTGEKPFSCESCGKAFRQRVSYLVHRRIHTGVMPYKCTVCEKSFRYKVSQRTHKCSSQQTGTVVRQSSDLVERLLSHQRDKPATSVCSSRNELHLSISEKDCLSNQSGCSSQHSTEALQEIPTTSQATNVNNDKNINSFALFSSNFETFTANLTNMDAQNKSNPFSTPSEDRGIQDQRSNKRSVSSPIHKNPKDGRTKECPADFCSQILNEESKVKILDSQTHHIKDKQFDATELESTSQHSSDSGRASYTMQPGVKNENHHDMALRNEESSENRNEIRVIASTMGNEIFNTTLFSSNNDMLDPVETDFFTMVMSPAEPTLEQMGKLTISSMPSPPENIKLGMIESGKTHGDQNEEIILKIHLPVTPVTKNQNNEDHDDNSKSIPREENLASSIEHETTNASDLSSFLQSCFDHWTSSSIVSLEKSKEISTTQSDAKHNQCLSAAEDNRLQTINEESLKNLLYGDHLQ</sequence>
<comment type="caution">
    <text evidence="13">The sequence shown here is derived from an EMBL/GenBank/DDBJ whole genome shotgun (WGS) entry which is preliminary data.</text>
</comment>
<dbReference type="GO" id="GO:0008270">
    <property type="term" value="F:zinc ion binding"/>
    <property type="evidence" value="ECO:0007669"/>
    <property type="project" value="UniProtKB-KW"/>
</dbReference>
<evidence type="ECO:0000256" key="7">
    <source>
        <dbReference type="ARBA" id="ARBA00023125"/>
    </source>
</evidence>
<evidence type="ECO:0000256" key="9">
    <source>
        <dbReference type="ARBA" id="ARBA00023242"/>
    </source>
</evidence>
<evidence type="ECO:0000256" key="3">
    <source>
        <dbReference type="ARBA" id="ARBA00022737"/>
    </source>
</evidence>
<dbReference type="AlphaFoldDB" id="A0A8K0KCL4"/>
<dbReference type="SMART" id="SM00355">
    <property type="entry name" value="ZnF_C2H2"/>
    <property type="match status" value="10"/>
</dbReference>
<dbReference type="Proteomes" id="UP000792457">
    <property type="component" value="Unassembled WGS sequence"/>
</dbReference>
<feature type="domain" description="C2H2-type" evidence="12">
    <location>
        <begin position="530"/>
        <end position="554"/>
    </location>
</feature>
<dbReference type="SUPFAM" id="SSF57667">
    <property type="entry name" value="beta-beta-alpha zinc fingers"/>
    <property type="match status" value="3"/>
</dbReference>
<dbReference type="FunFam" id="3.30.160.60:FF:001573">
    <property type="entry name" value="Zinc finger protein 407"/>
    <property type="match status" value="1"/>
</dbReference>
<keyword evidence="7" id="KW-0238">DNA-binding</keyword>
<keyword evidence="4 10" id="KW-0863">Zinc-finger</keyword>
<feature type="compositionally biased region" description="Acidic residues" evidence="11">
    <location>
        <begin position="25"/>
        <end position="38"/>
    </location>
</feature>
<dbReference type="Pfam" id="PF12874">
    <property type="entry name" value="zf-met"/>
    <property type="match status" value="1"/>
</dbReference>
<evidence type="ECO:0000256" key="1">
    <source>
        <dbReference type="ARBA" id="ARBA00004123"/>
    </source>
</evidence>
<dbReference type="PANTHER" id="PTHR47772">
    <property type="entry name" value="ZINC FINGER PROTEIN 200"/>
    <property type="match status" value="1"/>
</dbReference>
<keyword evidence="9" id="KW-0539">Nucleus</keyword>
<feature type="region of interest" description="Disordered" evidence="11">
    <location>
        <begin position="568"/>
        <end position="595"/>
    </location>
</feature>
<name>A0A8K0KCL4_LADFU</name>
<keyword evidence="14" id="KW-1185">Reference proteome</keyword>
<dbReference type="GO" id="GO:0005634">
    <property type="term" value="C:nucleus"/>
    <property type="evidence" value="ECO:0007669"/>
    <property type="project" value="UniProtKB-SubCell"/>
</dbReference>
<evidence type="ECO:0000256" key="4">
    <source>
        <dbReference type="ARBA" id="ARBA00022771"/>
    </source>
</evidence>
<feature type="domain" description="C2H2-type" evidence="12">
    <location>
        <begin position="810"/>
        <end position="837"/>
    </location>
</feature>
<dbReference type="InterPro" id="IPR036236">
    <property type="entry name" value="Znf_C2H2_sf"/>
</dbReference>
<protein>
    <recommendedName>
        <fullName evidence="12">C2H2-type domain-containing protein</fullName>
    </recommendedName>
</protein>
<dbReference type="InterPro" id="IPR013087">
    <property type="entry name" value="Znf_C2H2_type"/>
</dbReference>
<dbReference type="OrthoDB" id="654211at2759"/>
<dbReference type="PROSITE" id="PS00028">
    <property type="entry name" value="ZINC_FINGER_C2H2_1"/>
    <property type="match status" value="7"/>
</dbReference>
<feature type="compositionally biased region" description="Polar residues" evidence="11">
    <location>
        <begin position="960"/>
        <end position="971"/>
    </location>
</feature>
<keyword evidence="6" id="KW-0805">Transcription regulation</keyword>
<reference evidence="13" key="2">
    <citation type="submission" date="2017-10" db="EMBL/GenBank/DDBJ databases">
        <title>Ladona fulva Genome sequencing and assembly.</title>
        <authorList>
            <person name="Murali S."/>
            <person name="Richards S."/>
            <person name="Bandaranaike D."/>
            <person name="Bellair M."/>
            <person name="Blankenburg K."/>
            <person name="Chao H."/>
            <person name="Dinh H."/>
            <person name="Doddapaneni H."/>
            <person name="Dugan-Rocha S."/>
            <person name="Elkadiri S."/>
            <person name="Gnanaolivu R."/>
            <person name="Hernandez B."/>
            <person name="Skinner E."/>
            <person name="Javaid M."/>
            <person name="Lee S."/>
            <person name="Li M."/>
            <person name="Ming W."/>
            <person name="Munidasa M."/>
            <person name="Muniz J."/>
            <person name="Nguyen L."/>
            <person name="Hughes D."/>
            <person name="Osuji N."/>
            <person name="Pu L.-L."/>
            <person name="Puazo M."/>
            <person name="Qu C."/>
            <person name="Quiroz J."/>
            <person name="Raj R."/>
            <person name="Weissenberger G."/>
            <person name="Xin Y."/>
            <person name="Zou X."/>
            <person name="Han Y."/>
            <person name="Worley K."/>
            <person name="Muzny D."/>
            <person name="Gibbs R."/>
        </authorList>
    </citation>
    <scope>NUCLEOTIDE SEQUENCE</scope>
    <source>
        <strain evidence="13">Sampled in the wild</strain>
    </source>
</reference>
<keyword evidence="3" id="KW-0677">Repeat</keyword>
<comment type="subcellular location">
    <subcellularLocation>
        <location evidence="1">Nucleus</location>
    </subcellularLocation>
</comment>
<dbReference type="Gene3D" id="3.30.160.60">
    <property type="entry name" value="Classic Zinc Finger"/>
    <property type="match status" value="7"/>
</dbReference>
<feature type="domain" description="C2H2-type" evidence="12">
    <location>
        <begin position="782"/>
        <end position="809"/>
    </location>
</feature>
<feature type="compositionally biased region" description="Polar residues" evidence="11">
    <location>
        <begin position="655"/>
        <end position="664"/>
    </location>
</feature>
<feature type="compositionally biased region" description="Basic and acidic residues" evidence="11">
    <location>
        <begin position="972"/>
        <end position="982"/>
    </location>
</feature>
<evidence type="ECO:0000256" key="5">
    <source>
        <dbReference type="ARBA" id="ARBA00022833"/>
    </source>
</evidence>
<feature type="region of interest" description="Disordered" evidence="11">
    <location>
        <begin position="632"/>
        <end position="664"/>
    </location>
</feature>
<dbReference type="EMBL" id="KZ308617">
    <property type="protein sequence ID" value="KAG8232435.1"/>
    <property type="molecule type" value="Genomic_DNA"/>
</dbReference>
<dbReference type="Pfam" id="PF13912">
    <property type="entry name" value="zf-C2H2_6"/>
    <property type="match status" value="1"/>
</dbReference>
<feature type="region of interest" description="Disordered" evidence="11">
    <location>
        <begin position="1"/>
        <end position="38"/>
    </location>
</feature>
<feature type="domain" description="C2H2-type" evidence="12">
    <location>
        <begin position="699"/>
        <end position="726"/>
    </location>
</feature>
<feature type="domain" description="C2H2-type" evidence="12">
    <location>
        <begin position="671"/>
        <end position="698"/>
    </location>
</feature>
<dbReference type="PROSITE" id="PS50157">
    <property type="entry name" value="ZINC_FINGER_C2H2_2"/>
    <property type="match status" value="8"/>
</dbReference>
<dbReference type="PANTHER" id="PTHR47772:SF13">
    <property type="entry name" value="GASTRULA ZINC FINGER PROTEIN XLCGF49.1-LIKE-RELATED"/>
    <property type="match status" value="1"/>
</dbReference>
<dbReference type="Pfam" id="PF00096">
    <property type="entry name" value="zf-C2H2"/>
    <property type="match status" value="3"/>
</dbReference>
<feature type="domain" description="C2H2-type" evidence="12">
    <location>
        <begin position="485"/>
        <end position="513"/>
    </location>
</feature>
<feature type="region of interest" description="Disordered" evidence="11">
    <location>
        <begin position="960"/>
        <end position="1002"/>
    </location>
</feature>
<keyword evidence="5" id="KW-0862">Zinc</keyword>
<feature type="region of interest" description="Disordered" evidence="11">
    <location>
        <begin position="1031"/>
        <end position="1063"/>
    </location>
</feature>
<gene>
    <name evidence="13" type="ORF">J437_LFUL012865</name>
</gene>
<evidence type="ECO:0000256" key="11">
    <source>
        <dbReference type="SAM" id="MobiDB-lite"/>
    </source>
</evidence>
<evidence type="ECO:0000313" key="14">
    <source>
        <dbReference type="Proteomes" id="UP000792457"/>
    </source>
</evidence>
<keyword evidence="2" id="KW-0479">Metal-binding</keyword>
<feature type="compositionally biased region" description="Polar residues" evidence="11">
    <location>
        <begin position="1038"/>
        <end position="1055"/>
    </location>
</feature>
<dbReference type="FunFam" id="3.30.160.60:FF:003317">
    <property type="entry name" value="Zinc finger protein 322"/>
    <property type="match status" value="1"/>
</dbReference>
<evidence type="ECO:0000256" key="8">
    <source>
        <dbReference type="ARBA" id="ARBA00023163"/>
    </source>
</evidence>
<feature type="domain" description="C2H2-type" evidence="12">
    <location>
        <begin position="754"/>
        <end position="781"/>
    </location>
</feature>
<accession>A0A8K0KCL4</accession>
<proteinExistence type="predicted"/>
<reference evidence="13" key="1">
    <citation type="submission" date="2013-04" db="EMBL/GenBank/DDBJ databases">
        <authorList>
            <person name="Qu J."/>
            <person name="Murali S.C."/>
            <person name="Bandaranaike D."/>
            <person name="Bellair M."/>
            <person name="Blankenburg K."/>
            <person name="Chao H."/>
            <person name="Dinh H."/>
            <person name="Doddapaneni H."/>
            <person name="Downs B."/>
            <person name="Dugan-Rocha S."/>
            <person name="Elkadiri S."/>
            <person name="Gnanaolivu R.D."/>
            <person name="Hernandez B."/>
            <person name="Javaid M."/>
            <person name="Jayaseelan J.C."/>
            <person name="Lee S."/>
            <person name="Li M."/>
            <person name="Ming W."/>
            <person name="Munidasa M."/>
            <person name="Muniz J."/>
            <person name="Nguyen L."/>
            <person name="Ongeri F."/>
            <person name="Osuji N."/>
            <person name="Pu L.-L."/>
            <person name="Puazo M."/>
            <person name="Qu C."/>
            <person name="Quiroz J."/>
            <person name="Raj R."/>
            <person name="Weissenberger G."/>
            <person name="Xin Y."/>
            <person name="Zou X."/>
            <person name="Han Y."/>
            <person name="Richards S."/>
            <person name="Worley K."/>
            <person name="Muzny D."/>
            <person name="Gibbs R."/>
        </authorList>
    </citation>
    <scope>NUCLEOTIDE SEQUENCE</scope>
    <source>
        <strain evidence="13">Sampled in the wild</strain>
    </source>
</reference>
<evidence type="ECO:0000259" key="12">
    <source>
        <dbReference type="PROSITE" id="PS50157"/>
    </source>
</evidence>
<dbReference type="FunFam" id="3.30.160.60:FF:000759">
    <property type="entry name" value="zinc finger protein 16"/>
    <property type="match status" value="1"/>
</dbReference>
<feature type="domain" description="C2H2-type" evidence="12">
    <location>
        <begin position="726"/>
        <end position="753"/>
    </location>
</feature>
<dbReference type="InterPro" id="IPR050636">
    <property type="entry name" value="C2H2-ZF_domain-containing"/>
</dbReference>
<dbReference type="GO" id="GO:0003677">
    <property type="term" value="F:DNA binding"/>
    <property type="evidence" value="ECO:0007669"/>
    <property type="project" value="UniProtKB-KW"/>
</dbReference>
<organism evidence="13 14">
    <name type="scientific">Ladona fulva</name>
    <name type="common">Scarce chaser dragonfly</name>
    <name type="synonym">Libellula fulva</name>
    <dbReference type="NCBI Taxonomy" id="123851"/>
    <lineage>
        <taxon>Eukaryota</taxon>
        <taxon>Metazoa</taxon>
        <taxon>Ecdysozoa</taxon>
        <taxon>Arthropoda</taxon>
        <taxon>Hexapoda</taxon>
        <taxon>Insecta</taxon>
        <taxon>Pterygota</taxon>
        <taxon>Palaeoptera</taxon>
        <taxon>Odonata</taxon>
        <taxon>Epiprocta</taxon>
        <taxon>Anisoptera</taxon>
        <taxon>Libelluloidea</taxon>
        <taxon>Libellulidae</taxon>
        <taxon>Ladona</taxon>
    </lineage>
</organism>
<evidence type="ECO:0000313" key="13">
    <source>
        <dbReference type="EMBL" id="KAG8232435.1"/>
    </source>
</evidence>
<keyword evidence="8" id="KW-0804">Transcription</keyword>